<evidence type="ECO:0000313" key="3">
    <source>
        <dbReference type="Proteomes" id="UP000475532"/>
    </source>
</evidence>
<comment type="caution">
    <text evidence="2">The sequence shown here is derived from an EMBL/GenBank/DDBJ whole genome shotgun (WGS) entry which is preliminary data.</text>
</comment>
<protein>
    <submittedName>
        <fullName evidence="2">SHOCT domain-containing protein</fullName>
    </submittedName>
</protein>
<organism evidence="2 3">
    <name type="scientific">Actinomadura bangladeshensis</name>
    <dbReference type="NCBI Taxonomy" id="453573"/>
    <lineage>
        <taxon>Bacteria</taxon>
        <taxon>Bacillati</taxon>
        <taxon>Actinomycetota</taxon>
        <taxon>Actinomycetes</taxon>
        <taxon>Streptosporangiales</taxon>
        <taxon>Thermomonosporaceae</taxon>
        <taxon>Actinomadura</taxon>
    </lineage>
</organism>
<dbReference type="RefSeq" id="WP_163064556.1">
    <property type="nucleotide sequence ID" value="NZ_JAAGLI010001252.1"/>
</dbReference>
<reference evidence="2 3" key="1">
    <citation type="submission" date="2020-01" db="EMBL/GenBank/DDBJ databases">
        <title>Insect and environment-associated Actinomycetes.</title>
        <authorList>
            <person name="Currrie C."/>
            <person name="Chevrette M."/>
            <person name="Carlson C."/>
            <person name="Stubbendieck R."/>
            <person name="Wendt-Pienkowski E."/>
        </authorList>
    </citation>
    <scope>NUCLEOTIDE SEQUENCE [LARGE SCALE GENOMIC DNA]</scope>
    <source>
        <strain evidence="2 3">SID10258</strain>
    </source>
</reference>
<dbReference type="InterPro" id="IPR018649">
    <property type="entry name" value="SHOCT"/>
</dbReference>
<evidence type="ECO:0000259" key="1">
    <source>
        <dbReference type="Pfam" id="PF09851"/>
    </source>
</evidence>
<sequence>MALLKQLGELRDVGIVSPEEFEAKKKDLMDRL</sequence>
<dbReference type="AlphaFoldDB" id="A0A6L9QWZ7"/>
<proteinExistence type="predicted"/>
<gene>
    <name evidence="2" type="ORF">G3I70_46480</name>
</gene>
<dbReference type="Pfam" id="PF09851">
    <property type="entry name" value="SHOCT"/>
    <property type="match status" value="1"/>
</dbReference>
<name>A0A6L9QWZ7_9ACTN</name>
<dbReference type="Proteomes" id="UP000475532">
    <property type="component" value="Unassembled WGS sequence"/>
</dbReference>
<accession>A0A6L9QWZ7</accession>
<dbReference type="EMBL" id="JAAGLI010001252">
    <property type="protein sequence ID" value="NEA29901.1"/>
    <property type="molecule type" value="Genomic_DNA"/>
</dbReference>
<feature type="domain" description="SHOCT" evidence="1">
    <location>
        <begin position="4"/>
        <end position="29"/>
    </location>
</feature>
<evidence type="ECO:0000313" key="2">
    <source>
        <dbReference type="EMBL" id="NEA29901.1"/>
    </source>
</evidence>